<reference evidence="9" key="1">
    <citation type="journal article" date="2018" name="Nat. Microbiol.">
        <title>Leveraging single-cell genomics to expand the fungal tree of life.</title>
        <authorList>
            <person name="Ahrendt S.R."/>
            <person name="Quandt C.A."/>
            <person name="Ciobanu D."/>
            <person name="Clum A."/>
            <person name="Salamov A."/>
            <person name="Andreopoulos B."/>
            <person name="Cheng J.F."/>
            <person name="Woyke T."/>
            <person name="Pelin A."/>
            <person name="Henrissat B."/>
            <person name="Reynolds N.K."/>
            <person name="Benny G.L."/>
            <person name="Smith M.E."/>
            <person name="James T.Y."/>
            <person name="Grigoriev I.V."/>
        </authorList>
    </citation>
    <scope>NUCLEOTIDE SEQUENCE [LARGE SCALE GENOMIC DNA]</scope>
</reference>
<dbReference type="GO" id="GO:0003677">
    <property type="term" value="F:DNA binding"/>
    <property type="evidence" value="ECO:0007669"/>
    <property type="project" value="UniProtKB-KW"/>
</dbReference>
<feature type="domain" description="DNA polymerase-epsilon zinc finger" evidence="7">
    <location>
        <begin position="160"/>
        <end position="217"/>
    </location>
</feature>
<comment type="cofactor">
    <cofactor evidence="6">
        <name>[4Fe-4S] cluster</name>
        <dbReference type="ChEBI" id="CHEBI:49883"/>
    </cofactor>
</comment>
<keyword evidence="1 6" id="KW-0808">Transferase</keyword>
<keyword evidence="6" id="KW-0004">4Fe-4S</keyword>
<name>A0A4P9Y3E5_9FUNG</name>
<keyword evidence="2 6" id="KW-0548">Nucleotidyltransferase</keyword>
<dbReference type="PANTHER" id="PTHR10670:SF0">
    <property type="entry name" value="DNA POLYMERASE EPSILON CATALYTIC SUBUNIT A"/>
    <property type="match status" value="1"/>
</dbReference>
<keyword evidence="4 6" id="KW-0239">DNA-directed DNA polymerase</keyword>
<dbReference type="EC" id="2.7.7.7" evidence="6"/>
<dbReference type="GO" id="GO:0006287">
    <property type="term" value="P:base-excision repair, gap-filling"/>
    <property type="evidence" value="ECO:0007669"/>
    <property type="project" value="TreeGrafter"/>
</dbReference>
<evidence type="ECO:0000256" key="1">
    <source>
        <dbReference type="ARBA" id="ARBA00022679"/>
    </source>
</evidence>
<evidence type="ECO:0000256" key="5">
    <source>
        <dbReference type="ARBA" id="ARBA00023125"/>
    </source>
</evidence>
<dbReference type="GO" id="GO:0000278">
    <property type="term" value="P:mitotic cell cycle"/>
    <property type="evidence" value="ECO:0007669"/>
    <property type="project" value="TreeGrafter"/>
</dbReference>
<dbReference type="GO" id="GO:0006297">
    <property type="term" value="P:nucleotide-excision repair, DNA gap filling"/>
    <property type="evidence" value="ECO:0007669"/>
    <property type="project" value="TreeGrafter"/>
</dbReference>
<dbReference type="AlphaFoldDB" id="A0A4P9Y3E5"/>
<dbReference type="GO" id="GO:0006272">
    <property type="term" value="P:leading strand elongation"/>
    <property type="evidence" value="ECO:0007669"/>
    <property type="project" value="TreeGrafter"/>
</dbReference>
<keyword evidence="6" id="KW-0862">Zinc</keyword>
<dbReference type="GO" id="GO:0045004">
    <property type="term" value="P:DNA replication proofreading"/>
    <property type="evidence" value="ECO:0007669"/>
    <property type="project" value="TreeGrafter"/>
</dbReference>
<keyword evidence="6" id="KW-0863">Zinc-finger</keyword>
<evidence type="ECO:0000256" key="6">
    <source>
        <dbReference type="RuleBase" id="RU365029"/>
    </source>
</evidence>
<dbReference type="Proteomes" id="UP000267251">
    <property type="component" value="Unassembled WGS sequence"/>
</dbReference>
<dbReference type="Pfam" id="PF23250">
    <property type="entry name" value="zf_DPOE_2"/>
    <property type="match status" value="1"/>
</dbReference>
<protein>
    <recommendedName>
        <fullName evidence="6">DNA polymerase epsilon catalytic subunit</fullName>
        <ecNumber evidence="6">2.7.7.7</ecNumber>
    </recommendedName>
</protein>
<evidence type="ECO:0000256" key="4">
    <source>
        <dbReference type="ARBA" id="ARBA00022932"/>
    </source>
</evidence>
<evidence type="ECO:0000256" key="2">
    <source>
        <dbReference type="ARBA" id="ARBA00022695"/>
    </source>
</evidence>
<keyword evidence="9" id="KW-1185">Reference proteome</keyword>
<comment type="function">
    <text evidence="6">DNA polymerase II participates in chromosomal DNA replication.</text>
</comment>
<dbReference type="GO" id="GO:0008270">
    <property type="term" value="F:zinc ion binding"/>
    <property type="evidence" value="ECO:0007669"/>
    <property type="project" value="UniProtKB-KW"/>
</dbReference>
<evidence type="ECO:0000313" key="8">
    <source>
        <dbReference type="EMBL" id="RKP13427.1"/>
    </source>
</evidence>
<dbReference type="PANTHER" id="PTHR10670">
    <property type="entry name" value="DNA POLYMERASE EPSILON CATALYTIC SUBUNIT A"/>
    <property type="match status" value="1"/>
</dbReference>
<keyword evidence="5 6" id="KW-0238">DNA-binding</keyword>
<dbReference type="OrthoDB" id="10060449at2759"/>
<dbReference type="InterPro" id="IPR029703">
    <property type="entry name" value="POL2"/>
</dbReference>
<dbReference type="Pfam" id="PF22912">
    <property type="entry name" value="zf-DPOE"/>
    <property type="match status" value="1"/>
</dbReference>
<dbReference type="GO" id="GO:0008310">
    <property type="term" value="F:single-stranded DNA 3'-5' DNA exonuclease activity"/>
    <property type="evidence" value="ECO:0007669"/>
    <property type="project" value="TreeGrafter"/>
</dbReference>
<proteinExistence type="inferred from homology"/>
<keyword evidence="6" id="KW-0539">Nucleus</keyword>
<dbReference type="GO" id="GO:0051539">
    <property type="term" value="F:4 iron, 4 sulfur cluster binding"/>
    <property type="evidence" value="ECO:0007669"/>
    <property type="project" value="UniProtKB-KW"/>
</dbReference>
<comment type="similarity">
    <text evidence="6">Belongs to the DNA polymerase type-B family.</text>
</comment>
<dbReference type="GO" id="GO:0003887">
    <property type="term" value="F:DNA-directed DNA polymerase activity"/>
    <property type="evidence" value="ECO:0007669"/>
    <property type="project" value="UniProtKB-KW"/>
</dbReference>
<accession>A0A4P9Y3E5</accession>
<sequence length="229" mass="25201">MAGMEAEGEWAIPSTSPYRTGKEVALHHVRGMCALLGLVPGAEVVVRRMRTSLLSLLHIPSFSDGAMRGYDGRKVGETGGRVIDPNLVLPQWGCRQCYLVQDVPLMLSVEGVVGGEEMQRLGLSPALLPWECGRCGDPVGRSDIEDGLIRQVEERVRSWQAQDLRCTGSCRLVKAGNLGKVCECGGTFQPVRSPRQWMAWMRRCEMLAIHEGLETLEALIGWYLGYASS</sequence>
<gene>
    <name evidence="8" type="ORF">BJ684DRAFT_16175</name>
</gene>
<keyword evidence="6" id="KW-0479">Metal-binding</keyword>
<evidence type="ECO:0000313" key="9">
    <source>
        <dbReference type="Proteomes" id="UP000267251"/>
    </source>
</evidence>
<organism evidence="8 9">
    <name type="scientific">Piptocephalis cylindrospora</name>
    <dbReference type="NCBI Taxonomy" id="1907219"/>
    <lineage>
        <taxon>Eukaryota</taxon>
        <taxon>Fungi</taxon>
        <taxon>Fungi incertae sedis</taxon>
        <taxon>Zoopagomycota</taxon>
        <taxon>Zoopagomycotina</taxon>
        <taxon>Zoopagomycetes</taxon>
        <taxon>Zoopagales</taxon>
        <taxon>Piptocephalidaceae</taxon>
        <taxon>Piptocephalis</taxon>
    </lineage>
</organism>
<dbReference type="EMBL" id="KZ988024">
    <property type="protein sequence ID" value="RKP13427.1"/>
    <property type="molecule type" value="Genomic_DNA"/>
</dbReference>
<evidence type="ECO:0000259" key="7">
    <source>
        <dbReference type="Pfam" id="PF22912"/>
    </source>
</evidence>
<evidence type="ECO:0000256" key="3">
    <source>
        <dbReference type="ARBA" id="ARBA00022705"/>
    </source>
</evidence>
<keyword evidence="6" id="KW-0411">Iron-sulfur</keyword>
<dbReference type="GO" id="GO:0008622">
    <property type="term" value="C:epsilon DNA polymerase complex"/>
    <property type="evidence" value="ECO:0007669"/>
    <property type="project" value="InterPro"/>
</dbReference>
<comment type="catalytic activity">
    <reaction evidence="6">
        <text>DNA(n) + a 2'-deoxyribonucleoside 5'-triphosphate = DNA(n+1) + diphosphate</text>
        <dbReference type="Rhea" id="RHEA:22508"/>
        <dbReference type="Rhea" id="RHEA-COMP:17339"/>
        <dbReference type="Rhea" id="RHEA-COMP:17340"/>
        <dbReference type="ChEBI" id="CHEBI:33019"/>
        <dbReference type="ChEBI" id="CHEBI:61560"/>
        <dbReference type="ChEBI" id="CHEBI:173112"/>
        <dbReference type="EC" id="2.7.7.7"/>
    </reaction>
</comment>
<comment type="subcellular location">
    <subcellularLocation>
        <location evidence="6">Nucleus</location>
    </subcellularLocation>
</comment>
<keyword evidence="6" id="KW-0408">Iron</keyword>
<keyword evidence="3 6" id="KW-0235">DNA replication</keyword>
<dbReference type="InterPro" id="IPR054475">
    <property type="entry name" value="Znf-DPOE"/>
</dbReference>